<reference evidence="5 9" key="3">
    <citation type="submission" date="2019-11" db="EMBL/GenBank/DDBJ databases">
        <title>Genome-resolved metagenomics to study the prevalence of co-infection and intraspecific heterogeneity among plant pathogen metapopulations.</title>
        <authorList>
            <person name="Newberry E."/>
            <person name="Bhandari R."/>
            <person name="Kemble J."/>
            <person name="Sikora E."/>
            <person name="Potnis N."/>
        </authorList>
    </citation>
    <scope>NUCLEOTIDE SEQUENCE [LARGE SCALE GENOMIC DNA]</scope>
    <source>
        <strain evidence="5">Xp_Tom_Tuscaloosa_18b</strain>
    </source>
</reference>
<evidence type="ECO:0000313" key="9">
    <source>
        <dbReference type="Proteomes" id="UP000471082"/>
    </source>
</evidence>
<evidence type="ECO:0000313" key="6">
    <source>
        <dbReference type="EMBL" id="RXD48253.1"/>
    </source>
</evidence>
<dbReference type="EMBL" id="JAAGYU010000067">
    <property type="protein sequence ID" value="NEL77515.1"/>
    <property type="molecule type" value="Genomic_DNA"/>
</dbReference>
<dbReference type="KEGG" id="xpe:BJD13_09000"/>
<feature type="coiled-coil region" evidence="2">
    <location>
        <begin position="348"/>
        <end position="466"/>
    </location>
</feature>
<dbReference type="GeneID" id="61778424"/>
<dbReference type="Pfam" id="PF02321">
    <property type="entry name" value="OEP"/>
    <property type="match status" value="1"/>
</dbReference>
<proteinExistence type="inferred from homology"/>
<dbReference type="AlphaFoldDB" id="A0A0G8VEA3"/>
<feature type="signal peptide" evidence="3">
    <location>
        <begin position="1"/>
        <end position="19"/>
    </location>
</feature>
<dbReference type="InterPro" id="IPR010131">
    <property type="entry name" value="MdtP/NodT-like"/>
</dbReference>
<dbReference type="PANTHER" id="PTHR30203">
    <property type="entry name" value="OUTER MEMBRANE CATION EFFLUX PROTEIN"/>
    <property type="match status" value="1"/>
</dbReference>
<evidence type="ECO:0000313" key="5">
    <source>
        <dbReference type="EMBL" id="NEL77515.1"/>
    </source>
</evidence>
<evidence type="ECO:0000256" key="3">
    <source>
        <dbReference type="SAM" id="SignalP"/>
    </source>
</evidence>
<evidence type="ECO:0000313" key="8">
    <source>
        <dbReference type="Proteomes" id="UP000289372"/>
    </source>
</evidence>
<dbReference type="Proteomes" id="UP000289372">
    <property type="component" value="Unassembled WGS sequence"/>
</dbReference>
<dbReference type="SUPFAM" id="SSF56954">
    <property type="entry name" value="Outer membrane efflux proteins (OEP)"/>
    <property type="match status" value="1"/>
</dbReference>
<protein>
    <submittedName>
        <fullName evidence="4">Multidrug transporter</fullName>
    </submittedName>
    <submittedName>
        <fullName evidence="5">TolC family protein</fullName>
    </submittedName>
</protein>
<keyword evidence="7" id="KW-1185">Reference proteome</keyword>
<dbReference type="Proteomes" id="UP000035369">
    <property type="component" value="Unassembled WGS sequence"/>
</dbReference>
<organism evidence="5 9">
    <name type="scientific">Xanthomonas perforans</name>
    <dbReference type="NCBI Taxonomy" id="442694"/>
    <lineage>
        <taxon>Bacteria</taxon>
        <taxon>Pseudomonadati</taxon>
        <taxon>Pseudomonadota</taxon>
        <taxon>Gammaproteobacteria</taxon>
        <taxon>Lysobacterales</taxon>
        <taxon>Lysobacteraceae</taxon>
        <taxon>Xanthomonas</taxon>
    </lineage>
</organism>
<gene>
    <name evidence="6" type="ORF">DB769_22720</name>
    <name evidence="5" type="ORF">G3W61_14845</name>
    <name evidence="4" type="ORF">XP315_07260</name>
</gene>
<dbReference type="Proteomes" id="UP000471082">
    <property type="component" value="Unassembled WGS sequence"/>
</dbReference>
<dbReference type="RefSeq" id="WP_046931948.1">
    <property type="nucleotide sequence ID" value="NZ_CP018475.1"/>
</dbReference>
<dbReference type="PANTHER" id="PTHR30203:SF24">
    <property type="entry name" value="BLR4935 PROTEIN"/>
    <property type="match status" value="1"/>
</dbReference>
<evidence type="ECO:0000256" key="1">
    <source>
        <dbReference type="ARBA" id="ARBA00007613"/>
    </source>
</evidence>
<name>A0A0G8VEA3_XANPE</name>
<keyword evidence="3" id="KW-0732">Signal</keyword>
<dbReference type="Gene3D" id="1.20.1600.10">
    <property type="entry name" value="Outer membrane efflux proteins (OEP)"/>
    <property type="match status" value="1"/>
</dbReference>
<evidence type="ECO:0000313" key="7">
    <source>
        <dbReference type="Proteomes" id="UP000035369"/>
    </source>
</evidence>
<comment type="similarity">
    <text evidence="1">Belongs to the outer membrane factor (OMF) (TC 1.B.17) family.</text>
</comment>
<dbReference type="EMBL" id="JZUY01000036">
    <property type="protein sequence ID" value="KLC07622.1"/>
    <property type="molecule type" value="Genomic_DNA"/>
</dbReference>
<evidence type="ECO:0000256" key="2">
    <source>
        <dbReference type="SAM" id="Coils"/>
    </source>
</evidence>
<dbReference type="GO" id="GO:0015562">
    <property type="term" value="F:efflux transmembrane transporter activity"/>
    <property type="evidence" value="ECO:0007669"/>
    <property type="project" value="InterPro"/>
</dbReference>
<dbReference type="EMBL" id="PUUL01000170">
    <property type="protein sequence ID" value="RXD48253.1"/>
    <property type="molecule type" value="Genomic_DNA"/>
</dbReference>
<comment type="caution">
    <text evidence="5">The sequence shown here is derived from an EMBL/GenBank/DDBJ whole genome shotgun (WGS) entry which is preliminary data.</text>
</comment>
<sequence length="467" mass="51024">MIGRLVVLLIALCPGAAFAQGAALTLDEVLQSSARSAPQIVEALAKVRQAEGKGISADGAFDTVFDIEGRSREAGYYDGSTIETGVKRPFEENGGYYYGGYRSSRGSFPIYEDKSYTDRGGEVKVGALYALLRDRVIDERRTKRSIASTDIDVAKYEAEMVAIGVQRRAVDAYQNWVAAGLKLRAYNELLQLAEQRRNAISRQVTLGARPTILLTENDQNLVRRRALVVRAEQDFANAANALSLYLRDDAGMPLIVSAERLPADTSALEGLAGASKITAPVERPDYRAVLTRIDQATARLMLAQNDLKPRLDVSVEVSKDLGPPGVGGPNRSLTDAIIGFRFSVPLENRAARGRVAEARAEIEALDQRSRFLRDQISIEVESIVISLNAAERLAKIADEERGLADRLAAAERRRFELGSGDFFLVNQREETANDARVRLIDAQARIASARAELAAATADRDALQLSR</sequence>
<reference evidence="4 7" key="1">
    <citation type="submission" date="2015-02" db="EMBL/GenBank/DDBJ databases">
        <title>Whole genome sequencing of multiple isolates of three species of pepper and tomato-infecting xanthomonads reveals genetic diversity in field strains and pinpoints effectors responsible for host specificity.</title>
        <authorList>
            <person name="Schwartz A."/>
            <person name="Dahlbeck D."/>
            <person name="Staskawicz B."/>
            <person name="Bart R."/>
            <person name="Potnis N."/>
            <person name="Minsavage G."/>
            <person name="Timilsina S."/>
            <person name="Goss E."/>
            <person name="Jones J."/>
            <person name="Vallad G."/>
            <person name="Barak J."/>
            <person name="Miller S."/>
            <person name="Ritchie D."/>
            <person name="Martins J.Jr."/>
            <person name="Patane J.S."/>
            <person name="Setubal J.C."/>
        </authorList>
    </citation>
    <scope>NUCLEOTIDE SEQUENCE [LARGE SCALE GENOMIC DNA]</scope>
    <source>
        <strain evidence="4 7">Xp3-15</strain>
    </source>
</reference>
<reference evidence="6 8" key="2">
    <citation type="submission" date="2018-02" db="EMBL/GenBank/DDBJ databases">
        <title>Characterization of Xanthomonas diversity in transplant houses and field plants.</title>
        <authorList>
            <person name="Abrahamian P."/>
            <person name="Timilsina S."/>
            <person name="Minsavage G.V."/>
            <person name="Goss E.M."/>
            <person name="Jones J.B."/>
            <person name="Vallad G.E."/>
        </authorList>
    </citation>
    <scope>NUCLEOTIDE SEQUENCE [LARGE SCALE GENOMIC DNA]</scope>
    <source>
        <strain evidence="6 8">GEV2132</strain>
    </source>
</reference>
<evidence type="ECO:0000313" key="4">
    <source>
        <dbReference type="EMBL" id="KLC07622.1"/>
    </source>
</evidence>
<accession>A0A0G8VEA3</accession>
<dbReference type="InterPro" id="IPR003423">
    <property type="entry name" value="OMP_efflux"/>
</dbReference>
<feature type="chain" id="PRO_5044542652" evidence="3">
    <location>
        <begin position="20"/>
        <end position="467"/>
    </location>
</feature>
<keyword evidence="2" id="KW-0175">Coiled coil</keyword>